<keyword evidence="1" id="KW-0472">Membrane</keyword>
<accession>A0A382X569</accession>
<proteinExistence type="predicted"/>
<sequence>VRIPNSSVGGVFGEAFGNGLVGAVLFELLRALPRLRWRGMGGGRVKPRLEW</sequence>
<evidence type="ECO:0000256" key="1">
    <source>
        <dbReference type="SAM" id="Phobius"/>
    </source>
</evidence>
<feature type="transmembrane region" description="Helical" evidence="1">
    <location>
        <begin position="15"/>
        <end position="32"/>
    </location>
</feature>
<keyword evidence="1" id="KW-0812">Transmembrane</keyword>
<reference evidence="2" key="1">
    <citation type="submission" date="2018-05" db="EMBL/GenBank/DDBJ databases">
        <authorList>
            <person name="Lanie J.A."/>
            <person name="Ng W.-L."/>
            <person name="Kazmierczak K.M."/>
            <person name="Andrzejewski T.M."/>
            <person name="Davidsen T.M."/>
            <person name="Wayne K.J."/>
            <person name="Tettelin H."/>
            <person name="Glass J.I."/>
            <person name="Rusch D."/>
            <person name="Podicherti R."/>
            <person name="Tsui H.-C.T."/>
            <person name="Winkler M.E."/>
        </authorList>
    </citation>
    <scope>NUCLEOTIDE SEQUENCE</scope>
</reference>
<dbReference type="AlphaFoldDB" id="A0A382X569"/>
<gene>
    <name evidence="2" type="ORF">METZ01_LOCUS418352</name>
</gene>
<organism evidence="2">
    <name type="scientific">marine metagenome</name>
    <dbReference type="NCBI Taxonomy" id="408172"/>
    <lineage>
        <taxon>unclassified sequences</taxon>
        <taxon>metagenomes</taxon>
        <taxon>ecological metagenomes</taxon>
    </lineage>
</organism>
<keyword evidence="1" id="KW-1133">Transmembrane helix</keyword>
<protein>
    <submittedName>
        <fullName evidence="2">Uncharacterized protein</fullName>
    </submittedName>
</protein>
<name>A0A382X569_9ZZZZ</name>
<evidence type="ECO:0000313" key="2">
    <source>
        <dbReference type="EMBL" id="SVD65498.1"/>
    </source>
</evidence>
<feature type="non-terminal residue" evidence="2">
    <location>
        <position position="1"/>
    </location>
</feature>
<dbReference type="EMBL" id="UINC01164571">
    <property type="protein sequence ID" value="SVD65498.1"/>
    <property type="molecule type" value="Genomic_DNA"/>
</dbReference>